<sequence length="83" mass="8950">MENRIRDILSKVGRLPVPVGGIGIDDDLYDAGLSSLASVNVMLAIEQAFDIEFPDQLLTRRSFQTIRSLTGVVDALKSSAVSS</sequence>
<dbReference type="RefSeq" id="WP_171832714.1">
    <property type="nucleotide sequence ID" value="NZ_CP053708.1"/>
</dbReference>
<dbReference type="KEGG" id="lck:HN018_00635"/>
<organism evidence="2 3">
    <name type="scientific">Lichenicola cladoniae</name>
    <dbReference type="NCBI Taxonomy" id="1484109"/>
    <lineage>
        <taxon>Bacteria</taxon>
        <taxon>Pseudomonadati</taxon>
        <taxon>Pseudomonadota</taxon>
        <taxon>Alphaproteobacteria</taxon>
        <taxon>Acetobacterales</taxon>
        <taxon>Acetobacteraceae</taxon>
        <taxon>Lichenicola</taxon>
    </lineage>
</organism>
<keyword evidence="3" id="KW-1185">Reference proteome</keyword>
<dbReference type="PROSITE" id="PS50075">
    <property type="entry name" value="CARRIER"/>
    <property type="match status" value="1"/>
</dbReference>
<dbReference type="SUPFAM" id="SSF47336">
    <property type="entry name" value="ACP-like"/>
    <property type="match status" value="1"/>
</dbReference>
<accession>A0A6M8HL21</accession>
<evidence type="ECO:0000259" key="1">
    <source>
        <dbReference type="PROSITE" id="PS50075"/>
    </source>
</evidence>
<evidence type="ECO:0000313" key="3">
    <source>
        <dbReference type="Proteomes" id="UP000500767"/>
    </source>
</evidence>
<gene>
    <name evidence="2" type="ORF">HN018_00635</name>
</gene>
<proteinExistence type="predicted"/>
<feature type="domain" description="Carrier" evidence="1">
    <location>
        <begin position="1"/>
        <end position="77"/>
    </location>
</feature>
<protein>
    <submittedName>
        <fullName evidence="2">Acyl carrier protein</fullName>
    </submittedName>
</protein>
<name>A0A6M8HL21_9PROT</name>
<evidence type="ECO:0000313" key="2">
    <source>
        <dbReference type="EMBL" id="QKE88755.1"/>
    </source>
</evidence>
<dbReference type="AlphaFoldDB" id="A0A6M8HL21"/>
<dbReference type="InterPro" id="IPR009081">
    <property type="entry name" value="PP-bd_ACP"/>
</dbReference>
<dbReference type="InterPro" id="IPR036736">
    <property type="entry name" value="ACP-like_sf"/>
</dbReference>
<dbReference type="Proteomes" id="UP000500767">
    <property type="component" value="Chromosome"/>
</dbReference>
<dbReference type="Gene3D" id="1.10.1200.10">
    <property type="entry name" value="ACP-like"/>
    <property type="match status" value="1"/>
</dbReference>
<dbReference type="NCBIfam" id="NF005480">
    <property type="entry name" value="PRK07081.1"/>
    <property type="match status" value="1"/>
</dbReference>
<dbReference type="Pfam" id="PF00550">
    <property type="entry name" value="PP-binding"/>
    <property type="match status" value="1"/>
</dbReference>
<reference evidence="2 3" key="1">
    <citation type="journal article" date="2014" name="World J. Microbiol. Biotechnol.">
        <title>Biodiversity and physiological characteristics of Antarctic and Arctic lichens-associated bacteria.</title>
        <authorList>
            <person name="Lee Y.M."/>
            <person name="Kim E.H."/>
            <person name="Lee H.K."/>
            <person name="Hong S.G."/>
        </authorList>
    </citation>
    <scope>NUCLEOTIDE SEQUENCE [LARGE SCALE GENOMIC DNA]</scope>
    <source>
        <strain evidence="2 3">PAMC 26569</strain>
    </source>
</reference>
<dbReference type="EMBL" id="CP053708">
    <property type="protein sequence ID" value="QKE88755.1"/>
    <property type="molecule type" value="Genomic_DNA"/>
</dbReference>